<organism evidence="1 2">
    <name type="scientific">Spiroplasma platyhelix PALS-1</name>
    <dbReference type="NCBI Taxonomy" id="1276218"/>
    <lineage>
        <taxon>Bacteria</taxon>
        <taxon>Bacillati</taxon>
        <taxon>Mycoplasmatota</taxon>
        <taxon>Mollicutes</taxon>
        <taxon>Entomoplasmatales</taxon>
        <taxon>Spiroplasmataceae</taxon>
        <taxon>Spiroplasma</taxon>
    </lineage>
</organism>
<evidence type="ECO:0000313" key="1">
    <source>
        <dbReference type="EMBL" id="NKE38719.1"/>
    </source>
</evidence>
<sequence length="452" mass="52702">MNPVEPESISNWWQNLKLKKQNFQFAKTKFISDKSEAKVKIVHLLNDKIEPVSQIPNFGLIVLNQTILNSHDKTSIAEQGFISSDFFKAKIIDVDSTTVKGVYFHLVKVISGIITISEDYELTLTTDEYFCQQLFDNKLAVKLFNLFLHHNFAISEDVIKKISVRIDDDIFTLKFNKKLNISKEMIFQTRDAINQCLENKRLNYQKYPFLKDELTKLEKERLTKLELIEVKNFTTQKNNFTVDFLVGKEKISDFFINSKKELFAGIKMINQKIKVISSDKISEFYPELIVDTYEKLEQLNHDYLKLKDDFTNFQNKNPELMKNFINDSIETQYSEKIGDYQFIHINFNNLLLDQDLLASKAAEKIQTADDQILFLSNNNLANSMVILKISQNLISEINITPLVNQFSNVSFKAINYNQEQDGVFIEADNYQVINDFIRNIINFFKISNNQTI</sequence>
<dbReference type="EMBL" id="JAAVVK010000002">
    <property type="protein sequence ID" value="NKE38719.1"/>
    <property type="molecule type" value="Genomic_DNA"/>
</dbReference>
<keyword evidence="2" id="KW-1185">Reference proteome</keyword>
<reference evidence="1 2" key="1">
    <citation type="submission" date="2020-04" db="EMBL/GenBank/DDBJ databases">
        <title>Complete genome sequence of Spiroplasma platyhelix ATCC 51748, an insect isolate.</title>
        <authorList>
            <person name="Green E.A."/>
            <person name="Klassen J.L."/>
        </authorList>
    </citation>
    <scope>NUCLEOTIDE SEQUENCE [LARGE SCALE GENOMIC DNA]</scope>
    <source>
        <strain evidence="1 2">PALS-1</strain>
    </source>
</reference>
<gene>
    <name evidence="1" type="ORF">HER12_03045</name>
</gene>
<name>A0A846U2H5_9MOLU</name>
<evidence type="ECO:0000313" key="2">
    <source>
        <dbReference type="Proteomes" id="UP000584587"/>
    </source>
</evidence>
<dbReference type="RefSeq" id="WP_168105190.1">
    <property type="nucleotide sequence ID" value="NZ_CP051215.1"/>
</dbReference>
<proteinExistence type="predicted"/>
<dbReference type="Proteomes" id="UP000584587">
    <property type="component" value="Unassembled WGS sequence"/>
</dbReference>
<dbReference type="AlphaFoldDB" id="A0A846U2H5"/>
<accession>A0A846U2H5</accession>
<protein>
    <submittedName>
        <fullName evidence="1">Uncharacterized protein</fullName>
    </submittedName>
</protein>
<comment type="caution">
    <text evidence="1">The sequence shown here is derived from an EMBL/GenBank/DDBJ whole genome shotgun (WGS) entry which is preliminary data.</text>
</comment>